<dbReference type="Proteomes" id="UP001206572">
    <property type="component" value="Unassembled WGS sequence"/>
</dbReference>
<name>A0ABT2AHD8_9BURK</name>
<dbReference type="SUPFAM" id="SSF51126">
    <property type="entry name" value="Pectin lyase-like"/>
    <property type="match status" value="1"/>
</dbReference>
<dbReference type="InterPro" id="IPR011050">
    <property type="entry name" value="Pectin_lyase_fold/virulence"/>
</dbReference>
<evidence type="ECO:0008006" key="4">
    <source>
        <dbReference type="Google" id="ProtNLM"/>
    </source>
</evidence>
<keyword evidence="3" id="KW-1185">Reference proteome</keyword>
<evidence type="ECO:0000313" key="2">
    <source>
        <dbReference type="EMBL" id="MCS0595654.1"/>
    </source>
</evidence>
<feature type="chain" id="PRO_5046585290" description="Right-handed parallel beta-helix repeat-containing protein" evidence="1">
    <location>
        <begin position="25"/>
        <end position="394"/>
    </location>
</feature>
<reference evidence="2 3" key="1">
    <citation type="submission" date="2022-08" db="EMBL/GenBank/DDBJ databases">
        <title>Reclassification of Massilia species as members of the genera Telluria, Duganella, Pseudoduganella, Mokoshia gen. nov. and Zemynaea gen. nov. using orthogonal and non-orthogonal genome-based approaches.</title>
        <authorList>
            <person name="Bowman J.P."/>
        </authorList>
    </citation>
    <scope>NUCLEOTIDE SEQUENCE [LARGE SCALE GENOMIC DNA]</scope>
    <source>
        <strain evidence="2 3">JCM 31661</strain>
    </source>
</reference>
<accession>A0ABT2AHD8</accession>
<feature type="signal peptide" evidence="1">
    <location>
        <begin position="1"/>
        <end position="24"/>
    </location>
</feature>
<dbReference type="EMBL" id="JANUHA010000002">
    <property type="protein sequence ID" value="MCS0595654.1"/>
    <property type="molecule type" value="Genomic_DNA"/>
</dbReference>
<dbReference type="InterPro" id="IPR012334">
    <property type="entry name" value="Pectin_lyas_fold"/>
</dbReference>
<protein>
    <recommendedName>
        <fullName evidence="4">Right-handed parallel beta-helix repeat-containing protein</fullName>
    </recommendedName>
</protein>
<gene>
    <name evidence="2" type="ORF">NX780_04775</name>
</gene>
<evidence type="ECO:0000313" key="3">
    <source>
        <dbReference type="Proteomes" id="UP001206572"/>
    </source>
</evidence>
<organism evidence="2 3">
    <name type="scientific">Massilia agri</name>
    <dbReference type="NCBI Taxonomy" id="1886785"/>
    <lineage>
        <taxon>Bacteria</taxon>
        <taxon>Pseudomonadati</taxon>
        <taxon>Pseudomonadota</taxon>
        <taxon>Betaproteobacteria</taxon>
        <taxon>Burkholderiales</taxon>
        <taxon>Oxalobacteraceae</taxon>
        <taxon>Telluria group</taxon>
        <taxon>Massilia</taxon>
    </lineage>
</organism>
<dbReference type="RefSeq" id="WP_258826705.1">
    <property type="nucleotide sequence ID" value="NZ_JANUHA010000002.1"/>
</dbReference>
<dbReference type="Gene3D" id="2.160.20.10">
    <property type="entry name" value="Single-stranded right-handed beta-helix, Pectin lyase-like"/>
    <property type="match status" value="1"/>
</dbReference>
<proteinExistence type="predicted"/>
<sequence length="394" mass="41058">MHTTRFVFPALGIALTVLAGAASAATLSVGPGKTYATPCKAFAAAKTGDVVEITGNTIYRGDVCGIYASNLTIRGVNGRPKIDAAGRNAMGKGTWVVVGNNVVVENVEMYGAKVPDQNGAALRLEGTNFTLRSAFLHDNENGILTGANLNSKIVIEYSEFGHNGYGTGYTHNLYIGNVGSLTFRYNYSHDAHVGHNLKSRARVNTIAYNRFSSLNAGQTGSTAAGKPSYEIDLPNAGTSYVIGNVIQQPASNNNPTLLAYGEEGASNPGHDLYVVNNTFLNDNSSSGTFVMVGAQVSKKVLLQNNIFGGTGTLTTQVGAVEKTNYRALAPGFVNRAAWDLRPTANGLVANAGSAPGVSAAGVSLKPGAVYKHVASGSTRSLVKTIDIGAYESAL</sequence>
<comment type="caution">
    <text evidence="2">The sequence shown here is derived from an EMBL/GenBank/DDBJ whole genome shotgun (WGS) entry which is preliminary data.</text>
</comment>
<keyword evidence="1" id="KW-0732">Signal</keyword>
<evidence type="ECO:0000256" key="1">
    <source>
        <dbReference type="SAM" id="SignalP"/>
    </source>
</evidence>